<dbReference type="InterPro" id="IPR011659">
    <property type="entry name" value="WD40"/>
</dbReference>
<dbReference type="SUPFAM" id="SSF82171">
    <property type="entry name" value="DPP6 N-terminal domain-like"/>
    <property type="match status" value="1"/>
</dbReference>
<dbReference type="Gene3D" id="2.120.10.30">
    <property type="entry name" value="TolB, C-terminal domain"/>
    <property type="match status" value="1"/>
</dbReference>
<dbReference type="Gene3D" id="3.40.50.1820">
    <property type="entry name" value="alpha/beta hydrolase"/>
    <property type="match status" value="1"/>
</dbReference>
<dbReference type="Proteomes" id="UP001162318">
    <property type="component" value="Unassembled WGS sequence"/>
</dbReference>
<dbReference type="Pfam" id="PF07676">
    <property type="entry name" value="PD40"/>
    <property type="match status" value="1"/>
</dbReference>
<organism evidence="2 3">
    <name type="scientific">Sphingobium yanoikuyae</name>
    <name type="common">Sphingomonas yanoikuyae</name>
    <dbReference type="NCBI Taxonomy" id="13690"/>
    <lineage>
        <taxon>Bacteria</taxon>
        <taxon>Pseudomonadati</taxon>
        <taxon>Pseudomonadota</taxon>
        <taxon>Alphaproteobacteria</taxon>
        <taxon>Sphingomonadales</taxon>
        <taxon>Sphingomonadaceae</taxon>
        <taxon>Sphingobium</taxon>
    </lineage>
</organism>
<dbReference type="AlphaFoldDB" id="A0AA43B9S9"/>
<dbReference type="InterPro" id="IPR011042">
    <property type="entry name" value="6-blade_b-propeller_TolB-like"/>
</dbReference>
<comment type="caution">
    <text evidence="2">The sequence shown here is derived from an EMBL/GenBank/DDBJ whole genome shotgun (WGS) entry which is preliminary data.</text>
</comment>
<protein>
    <submittedName>
        <fullName evidence="2">Atxe2 family lasso peptide isopeptidase</fullName>
    </submittedName>
</protein>
<evidence type="ECO:0000313" key="3">
    <source>
        <dbReference type="Proteomes" id="UP001162318"/>
    </source>
</evidence>
<evidence type="ECO:0000313" key="2">
    <source>
        <dbReference type="EMBL" id="MDH2129554.1"/>
    </source>
</evidence>
<accession>A0AA43B9S9</accession>
<name>A0AA43B9S9_SPHYA</name>
<dbReference type="InterPro" id="IPR001375">
    <property type="entry name" value="Peptidase_S9_cat"/>
</dbReference>
<dbReference type="InterPro" id="IPR053536">
    <property type="entry name" value="Lasso_peptide_isopeptidase"/>
</dbReference>
<evidence type="ECO:0000259" key="1">
    <source>
        <dbReference type="Pfam" id="PF00326"/>
    </source>
</evidence>
<proteinExistence type="predicted"/>
<dbReference type="GO" id="GO:0006508">
    <property type="term" value="P:proteolysis"/>
    <property type="evidence" value="ECO:0007669"/>
    <property type="project" value="InterPro"/>
</dbReference>
<feature type="domain" description="Peptidase S9 prolyl oligopeptidase catalytic" evidence="1">
    <location>
        <begin position="515"/>
        <end position="664"/>
    </location>
</feature>
<dbReference type="NCBIfam" id="NF033523">
    <property type="entry name" value="lasso_peptidase"/>
    <property type="match status" value="1"/>
</dbReference>
<gene>
    <name evidence="2" type="ORF">N5J77_00340</name>
</gene>
<sequence>MALASCAHISQAKAQVTPCTLPRPATAEASEHRAINSDDLLRLRDFGELGVAITSEPFELSSDGKWIALQIRQADSTTNDYCTAIVLAPARRGESPTVIDDGGKIVAAYSTAYGAAEVPKGIPKNILIRWSPDSTHLAYTKNFLDRSEIWRFDLADRSAHRLATSDVDIEELAWELDGSTILYSSRPDRTAARKAIEAEGRDGYHYDSRFRPLYSDRPLISANVPLVHKAIRSADGTEVAPPKESVQLLRPWSTWPEGAVAYAVFASGDSVAWSASSGQIFGEKPTLALRVDGQIVPCSQAKCSNVQGLWWSKDGQTLYFERRAGVADGRTEFYAWMPRRGSPRLLLATADSIFGCKLADSDLLCAEETATKPRTLVAISTRNGARHRIFDPNPDFERFSLGTVRRLEWSNDFGISTFGDLVLPPGYQGDRRLPLVIVQYDSKGFLRGGTGDEYPIQALAARGFAVLSFNRPPWFAYTMAPRSEDEFNQFNLRNFADRRSNLSSLERIIHQLDVEKIIDPTKVAITGLSDGAVTATFALSHSTLFSAAILSTCCEGPFALEIAGSALDDYYVQAGYPATNANGAAFWRSGSLANALNPKILPILIQASAAEYRMALGTYRELRHRGWPVDMFVYPDEGHIKIEPGHRLAVYRRNIQWLDFWLNGKEDDYPTDVRQYQVWHNLKENRIIQ</sequence>
<dbReference type="SUPFAM" id="SSF53474">
    <property type="entry name" value="alpha/beta-Hydrolases"/>
    <property type="match status" value="1"/>
</dbReference>
<reference evidence="2" key="1">
    <citation type="submission" date="2022-09" db="EMBL/GenBank/DDBJ databases">
        <title>Intensive care unit water sources are persistently colonized with multi-drug resistant bacteria and are the site of extensive horizontal gene transfer of antibiotic resistance genes.</title>
        <authorList>
            <person name="Diorio-Toth L."/>
        </authorList>
    </citation>
    <scope>NUCLEOTIDE SEQUENCE</scope>
    <source>
        <strain evidence="2">GD03659</strain>
    </source>
</reference>
<dbReference type="GO" id="GO:0008236">
    <property type="term" value="F:serine-type peptidase activity"/>
    <property type="evidence" value="ECO:0007669"/>
    <property type="project" value="InterPro"/>
</dbReference>
<dbReference type="InterPro" id="IPR029058">
    <property type="entry name" value="AB_hydrolase_fold"/>
</dbReference>
<dbReference type="Pfam" id="PF00326">
    <property type="entry name" value="Peptidase_S9"/>
    <property type="match status" value="1"/>
</dbReference>
<dbReference type="EMBL" id="JAOCKX010000001">
    <property type="protein sequence ID" value="MDH2129554.1"/>
    <property type="molecule type" value="Genomic_DNA"/>
</dbReference>
<dbReference type="RefSeq" id="WP_279728000.1">
    <property type="nucleotide sequence ID" value="NZ_JAOCKX010000001.1"/>
</dbReference>